<keyword evidence="1" id="KW-1185">Reference proteome</keyword>
<evidence type="ECO:0000313" key="1">
    <source>
        <dbReference type="Proteomes" id="UP000887565"/>
    </source>
</evidence>
<sequence>MVKGTMAFGVVSSFGWVVRINVLMSRKLDGCLDRKADRERTSFCIIPGKATCESVRYPLSVELAGITSVNRMLWKAAMSVSASGSILAAPNESCGYNDSVL</sequence>
<protein>
    <submittedName>
        <fullName evidence="2">Secreted protein</fullName>
    </submittedName>
</protein>
<reference evidence="2" key="1">
    <citation type="submission" date="2022-11" db="UniProtKB">
        <authorList>
            <consortium name="WormBaseParasite"/>
        </authorList>
    </citation>
    <scope>IDENTIFICATION</scope>
</reference>
<evidence type="ECO:0000313" key="2">
    <source>
        <dbReference type="WBParaSite" id="nRc.2.0.1.t14158-RA"/>
    </source>
</evidence>
<name>A0A915IL62_ROMCU</name>
<dbReference type="WBParaSite" id="nRc.2.0.1.t14158-RA">
    <property type="protein sequence ID" value="nRc.2.0.1.t14158-RA"/>
    <property type="gene ID" value="nRc.2.0.1.g14158"/>
</dbReference>
<organism evidence="1 2">
    <name type="scientific">Romanomermis culicivorax</name>
    <name type="common">Nematode worm</name>
    <dbReference type="NCBI Taxonomy" id="13658"/>
    <lineage>
        <taxon>Eukaryota</taxon>
        <taxon>Metazoa</taxon>
        <taxon>Ecdysozoa</taxon>
        <taxon>Nematoda</taxon>
        <taxon>Enoplea</taxon>
        <taxon>Dorylaimia</taxon>
        <taxon>Mermithida</taxon>
        <taxon>Mermithoidea</taxon>
        <taxon>Mermithidae</taxon>
        <taxon>Romanomermis</taxon>
    </lineage>
</organism>
<dbReference type="Proteomes" id="UP000887565">
    <property type="component" value="Unplaced"/>
</dbReference>
<proteinExistence type="predicted"/>
<accession>A0A915IL62</accession>
<dbReference type="AlphaFoldDB" id="A0A915IL62"/>